<gene>
    <name evidence="1" type="ORF">E2C01_052146</name>
</gene>
<accession>A0A5B7GDN5</accession>
<comment type="caution">
    <text evidence="1">The sequence shown here is derived from an EMBL/GenBank/DDBJ whole genome shotgun (WGS) entry which is preliminary data.</text>
</comment>
<sequence length="142" mass="15906">MLASGAFTILASTNFLAINNAQDRQHDNRQFIDNFDSGLCFWQFIDENIARVTAPLHYPNFSILQQGMIFCKAGLNAQSYTTLMTAISKVRERGRLPAILTQPETSEGLRGEWRDADTQWSIRREGVRVGGLSSCQNSGQMC</sequence>
<reference evidence="1 2" key="1">
    <citation type="submission" date="2019-05" db="EMBL/GenBank/DDBJ databases">
        <title>Another draft genome of Portunus trituberculatus and its Hox gene families provides insights of decapod evolution.</title>
        <authorList>
            <person name="Jeong J.-H."/>
            <person name="Song I."/>
            <person name="Kim S."/>
            <person name="Choi T."/>
            <person name="Kim D."/>
            <person name="Ryu S."/>
            <person name="Kim W."/>
        </authorList>
    </citation>
    <scope>NUCLEOTIDE SEQUENCE [LARGE SCALE GENOMIC DNA]</scope>
    <source>
        <tissue evidence="1">Muscle</tissue>
    </source>
</reference>
<keyword evidence="2" id="KW-1185">Reference proteome</keyword>
<evidence type="ECO:0000313" key="2">
    <source>
        <dbReference type="Proteomes" id="UP000324222"/>
    </source>
</evidence>
<dbReference type="Proteomes" id="UP000324222">
    <property type="component" value="Unassembled WGS sequence"/>
</dbReference>
<dbReference type="EMBL" id="VSRR010015422">
    <property type="protein sequence ID" value="MPC58151.1"/>
    <property type="molecule type" value="Genomic_DNA"/>
</dbReference>
<dbReference type="AlphaFoldDB" id="A0A5B7GDN5"/>
<protein>
    <submittedName>
        <fullName evidence="1">Uncharacterized protein</fullName>
    </submittedName>
</protein>
<organism evidence="1 2">
    <name type="scientific">Portunus trituberculatus</name>
    <name type="common">Swimming crab</name>
    <name type="synonym">Neptunus trituberculatus</name>
    <dbReference type="NCBI Taxonomy" id="210409"/>
    <lineage>
        <taxon>Eukaryota</taxon>
        <taxon>Metazoa</taxon>
        <taxon>Ecdysozoa</taxon>
        <taxon>Arthropoda</taxon>
        <taxon>Crustacea</taxon>
        <taxon>Multicrustacea</taxon>
        <taxon>Malacostraca</taxon>
        <taxon>Eumalacostraca</taxon>
        <taxon>Eucarida</taxon>
        <taxon>Decapoda</taxon>
        <taxon>Pleocyemata</taxon>
        <taxon>Brachyura</taxon>
        <taxon>Eubrachyura</taxon>
        <taxon>Portunoidea</taxon>
        <taxon>Portunidae</taxon>
        <taxon>Portuninae</taxon>
        <taxon>Portunus</taxon>
    </lineage>
</organism>
<evidence type="ECO:0000313" key="1">
    <source>
        <dbReference type="EMBL" id="MPC58151.1"/>
    </source>
</evidence>
<name>A0A5B7GDN5_PORTR</name>
<proteinExistence type="predicted"/>